<sequence>MKFIQRLGYYSIGLVIGVIILLFFLGGKKTSCDYGLDARVIKNISTKKSSYSSEALQSFSQYQIDTSQYKTILQDATVNFGESQTDLDSCKIYILESQYASHKYKLQIENCDSIARVQKLEKQ</sequence>
<gene>
    <name evidence="2" type="ORF">SAMN05421540_104116</name>
</gene>
<keyword evidence="1" id="KW-0812">Transmembrane</keyword>
<evidence type="ECO:0000256" key="1">
    <source>
        <dbReference type="SAM" id="Phobius"/>
    </source>
</evidence>
<dbReference type="Proteomes" id="UP000198820">
    <property type="component" value="Unassembled WGS sequence"/>
</dbReference>
<proteinExistence type="predicted"/>
<dbReference type="EMBL" id="FNQF01000004">
    <property type="protein sequence ID" value="SEA24395.1"/>
    <property type="molecule type" value="Genomic_DNA"/>
</dbReference>
<keyword evidence="3" id="KW-1185">Reference proteome</keyword>
<protein>
    <recommendedName>
        <fullName evidence="4">DUF4258 domain-containing protein</fullName>
    </recommendedName>
</protein>
<keyword evidence="1" id="KW-1133">Transmembrane helix</keyword>
<evidence type="ECO:0008006" key="4">
    <source>
        <dbReference type="Google" id="ProtNLM"/>
    </source>
</evidence>
<name>A0A1H3ZL86_9FLAO</name>
<keyword evidence="1" id="KW-0472">Membrane</keyword>
<reference evidence="2 3" key="1">
    <citation type="submission" date="2016-10" db="EMBL/GenBank/DDBJ databases">
        <authorList>
            <person name="de Groot N.N."/>
        </authorList>
    </citation>
    <scope>NUCLEOTIDE SEQUENCE [LARGE SCALE GENOMIC DNA]</scope>
    <source>
        <strain evidence="2 3">DSM 23581</strain>
    </source>
</reference>
<dbReference type="AlphaFoldDB" id="A0A1H3ZL86"/>
<dbReference type="RefSeq" id="WP_093241597.1">
    <property type="nucleotide sequence ID" value="NZ_FNQF01000004.1"/>
</dbReference>
<dbReference type="STRING" id="908615.SAMN05421540_104116"/>
<accession>A0A1H3ZL86</accession>
<evidence type="ECO:0000313" key="2">
    <source>
        <dbReference type="EMBL" id="SEA24395.1"/>
    </source>
</evidence>
<organism evidence="2 3">
    <name type="scientific">Psychroflexus halocasei</name>
    <dbReference type="NCBI Taxonomy" id="908615"/>
    <lineage>
        <taxon>Bacteria</taxon>
        <taxon>Pseudomonadati</taxon>
        <taxon>Bacteroidota</taxon>
        <taxon>Flavobacteriia</taxon>
        <taxon>Flavobacteriales</taxon>
        <taxon>Flavobacteriaceae</taxon>
        <taxon>Psychroflexus</taxon>
    </lineage>
</organism>
<evidence type="ECO:0000313" key="3">
    <source>
        <dbReference type="Proteomes" id="UP000198820"/>
    </source>
</evidence>
<feature type="transmembrane region" description="Helical" evidence="1">
    <location>
        <begin position="7"/>
        <end position="26"/>
    </location>
</feature>